<evidence type="ECO:0000256" key="3">
    <source>
        <dbReference type="ARBA" id="ARBA00023134"/>
    </source>
</evidence>
<dbReference type="Gene3D" id="3.40.50.300">
    <property type="entry name" value="P-loop containing nucleotide triphosphate hydrolases"/>
    <property type="match status" value="1"/>
</dbReference>
<reference evidence="6" key="1">
    <citation type="submission" date="2018-06" db="EMBL/GenBank/DDBJ databases">
        <authorList>
            <person name="Zhirakovskaya E."/>
        </authorList>
    </citation>
    <scope>NUCLEOTIDE SEQUENCE</scope>
</reference>
<gene>
    <name evidence="6" type="ORF">MNBD_GAMMA23-1360</name>
</gene>
<dbReference type="PANTHER" id="PTHR30448">
    <property type="entry name" value="RNASE ADAPTER PROTEIN RAPZ"/>
    <property type="match status" value="1"/>
</dbReference>
<dbReference type="HAMAP" id="MF_00636">
    <property type="entry name" value="RapZ_like"/>
    <property type="match status" value="1"/>
</dbReference>
<protein>
    <submittedName>
        <fullName evidence="6">RNase adapter protein RapZ</fullName>
    </submittedName>
</protein>
<dbReference type="InterPro" id="IPR027417">
    <property type="entry name" value="P-loop_NTPase"/>
</dbReference>
<keyword evidence="1" id="KW-0547">Nucleotide-binding</keyword>
<dbReference type="GO" id="GO:0005525">
    <property type="term" value="F:GTP binding"/>
    <property type="evidence" value="ECO:0007669"/>
    <property type="project" value="UniProtKB-KW"/>
</dbReference>
<evidence type="ECO:0000259" key="5">
    <source>
        <dbReference type="Pfam" id="PF22740"/>
    </source>
</evidence>
<dbReference type="InterPro" id="IPR053931">
    <property type="entry name" value="RapZ_C"/>
</dbReference>
<dbReference type="Pfam" id="PF22740">
    <property type="entry name" value="PapZ_C"/>
    <property type="match status" value="1"/>
</dbReference>
<dbReference type="InterPro" id="IPR005337">
    <property type="entry name" value="RapZ-like"/>
</dbReference>
<dbReference type="Pfam" id="PF03668">
    <property type="entry name" value="RapZ-like_N"/>
    <property type="match status" value="1"/>
</dbReference>
<evidence type="ECO:0000256" key="2">
    <source>
        <dbReference type="ARBA" id="ARBA00022840"/>
    </source>
</evidence>
<proteinExistence type="inferred from homology"/>
<feature type="domain" description="RapZ-like N-terminal" evidence="4">
    <location>
        <begin position="1"/>
        <end position="161"/>
    </location>
</feature>
<dbReference type="NCBIfam" id="NF003828">
    <property type="entry name" value="PRK05416.1"/>
    <property type="match status" value="1"/>
</dbReference>
<keyword evidence="2" id="KW-0067">ATP-binding</keyword>
<dbReference type="EMBL" id="UOFT01000054">
    <property type="protein sequence ID" value="VAW96904.1"/>
    <property type="molecule type" value="Genomic_DNA"/>
</dbReference>
<sequence>MNLIIVSGLSGSGKSIALRLLEDMDYYCVDNLPISMLPALIKEFHSAVSHSQPKQNIAIGIDARNIPASLNEFESCLSELKENKINYKVFYLEAKDETIIKRFSETRRKHPLSQTNMSLSEAITLERKLLEPIAYCADLRFDTSLTNVHQLRERIKERLVKKDEARTSILIESFGFKHGAPINADFVFDVRCLSNPHWMPELRPQTGKDNAVIDFLESSDDVKSMYHDLLQFLDKWIPKFIAENRSYMSIAIGCTGGQHRSVYLTEKISSALRKHYPNILVRHRELE</sequence>
<feature type="domain" description="RapZ C-terminal" evidence="5">
    <location>
        <begin position="168"/>
        <end position="287"/>
    </location>
</feature>
<evidence type="ECO:0000256" key="1">
    <source>
        <dbReference type="ARBA" id="ARBA00022741"/>
    </source>
</evidence>
<keyword evidence="3" id="KW-0342">GTP-binding</keyword>
<dbReference type="PANTHER" id="PTHR30448:SF0">
    <property type="entry name" value="RNASE ADAPTER PROTEIN RAPZ"/>
    <property type="match status" value="1"/>
</dbReference>
<accession>A0A3B1ASE8</accession>
<dbReference type="PIRSF" id="PIRSF005052">
    <property type="entry name" value="P-loopkin"/>
    <property type="match status" value="1"/>
</dbReference>
<evidence type="ECO:0000259" key="4">
    <source>
        <dbReference type="Pfam" id="PF03668"/>
    </source>
</evidence>
<evidence type="ECO:0000313" key="6">
    <source>
        <dbReference type="EMBL" id="VAW96904.1"/>
    </source>
</evidence>
<name>A0A3B1ASE8_9ZZZZ</name>
<organism evidence="6">
    <name type="scientific">hydrothermal vent metagenome</name>
    <dbReference type="NCBI Taxonomy" id="652676"/>
    <lineage>
        <taxon>unclassified sequences</taxon>
        <taxon>metagenomes</taxon>
        <taxon>ecological metagenomes</taxon>
    </lineage>
</organism>
<dbReference type="AlphaFoldDB" id="A0A3B1ASE8"/>
<dbReference type="InterPro" id="IPR053930">
    <property type="entry name" value="RapZ-like_N"/>
</dbReference>
<dbReference type="SUPFAM" id="SSF52540">
    <property type="entry name" value="P-loop containing nucleoside triphosphate hydrolases"/>
    <property type="match status" value="1"/>
</dbReference>
<dbReference type="GO" id="GO:0005524">
    <property type="term" value="F:ATP binding"/>
    <property type="evidence" value="ECO:0007669"/>
    <property type="project" value="UniProtKB-KW"/>
</dbReference>